<dbReference type="Gene3D" id="1.25.40.10">
    <property type="entry name" value="Tetratricopeptide repeat domain"/>
    <property type="match status" value="1"/>
</dbReference>
<dbReference type="InterPro" id="IPR011990">
    <property type="entry name" value="TPR-like_helical_dom_sf"/>
</dbReference>
<dbReference type="PANTHER" id="PTHR16091">
    <property type="entry name" value="TTC17 PROTEIN"/>
    <property type="match status" value="1"/>
</dbReference>
<proteinExistence type="predicted"/>
<gene>
    <name evidence="3" type="primary">LOC105848042</name>
</gene>
<dbReference type="GeneID" id="105848042"/>
<feature type="transmembrane region" description="Helical" evidence="1">
    <location>
        <begin position="293"/>
        <end position="316"/>
    </location>
</feature>
<evidence type="ECO:0000313" key="3">
    <source>
        <dbReference type="RefSeq" id="XP_065656299.1"/>
    </source>
</evidence>
<evidence type="ECO:0000256" key="1">
    <source>
        <dbReference type="SAM" id="Phobius"/>
    </source>
</evidence>
<keyword evidence="1" id="KW-0472">Membrane</keyword>
<keyword evidence="1" id="KW-0812">Transmembrane</keyword>
<keyword evidence="2" id="KW-1185">Reference proteome</keyword>
<name>A0ABM4C409_HYDVU</name>
<dbReference type="Proteomes" id="UP001652625">
    <property type="component" value="Chromosome 06"/>
</dbReference>
<organism evidence="2 3">
    <name type="scientific">Hydra vulgaris</name>
    <name type="common">Hydra</name>
    <name type="synonym">Hydra attenuata</name>
    <dbReference type="NCBI Taxonomy" id="6087"/>
    <lineage>
        <taxon>Eukaryota</taxon>
        <taxon>Metazoa</taxon>
        <taxon>Cnidaria</taxon>
        <taxon>Hydrozoa</taxon>
        <taxon>Hydroidolina</taxon>
        <taxon>Anthoathecata</taxon>
        <taxon>Aplanulata</taxon>
        <taxon>Hydridae</taxon>
        <taxon>Hydra</taxon>
    </lineage>
</organism>
<dbReference type="SUPFAM" id="SSF48452">
    <property type="entry name" value="TPR-like"/>
    <property type="match status" value="1"/>
</dbReference>
<protein>
    <submittedName>
        <fullName evidence="3">Uncharacterized protein LOC105848042</fullName>
    </submittedName>
</protein>
<evidence type="ECO:0000313" key="2">
    <source>
        <dbReference type="Proteomes" id="UP001652625"/>
    </source>
</evidence>
<sequence>MNFCAKLLWLVVWLVYLKVVTFTVNVKGATHWRLEDGRLNEIVGEQNVTLEKDPIFKMLVDAWSPASKLNKNSFSEFSSNEKTTTSSTFSPTASAYEIFKSNLLTCGDPVNETSLDNIGGVINRFVHPVYPEPDVFLLFRGNEFETPSVDVIESNLINAVKVGENRVVLFNLVGNFLRIKGDTYHSIECFRSAMHASSNNPDALLNLARIMMNLNYSADAVYLAEYSLRTNEPNVNTWLQHYALAEIFEQIGELEKSWTHFSISVDQNPMFPPVYVKLNNLNQHSTIANFNKYTLALVLLLCISILLYFTVVYPVFKL</sequence>
<keyword evidence="1" id="KW-1133">Transmembrane helix</keyword>
<dbReference type="RefSeq" id="XP_065656299.1">
    <property type="nucleotide sequence ID" value="XM_065800227.1"/>
</dbReference>
<accession>A0ABM4C409</accession>
<dbReference type="InterPro" id="IPR052630">
    <property type="entry name" value="TTC17"/>
</dbReference>
<dbReference type="PANTHER" id="PTHR16091:SF3">
    <property type="entry name" value="TETRATRICOPEPTIDE REPEAT PROTEIN 17"/>
    <property type="match status" value="1"/>
</dbReference>
<reference evidence="3" key="1">
    <citation type="submission" date="2025-08" db="UniProtKB">
        <authorList>
            <consortium name="RefSeq"/>
        </authorList>
    </citation>
    <scope>IDENTIFICATION</scope>
</reference>